<dbReference type="OrthoDB" id="1933281at2759"/>
<protein>
    <recommendedName>
        <fullName evidence="2">Sfi1 spindle body domain-containing protein</fullName>
    </recommendedName>
</protein>
<feature type="compositionally biased region" description="Polar residues" evidence="1">
    <location>
        <begin position="130"/>
        <end position="140"/>
    </location>
</feature>
<feature type="compositionally biased region" description="Polar residues" evidence="1">
    <location>
        <begin position="220"/>
        <end position="230"/>
    </location>
</feature>
<dbReference type="eggNOG" id="KOG4775">
    <property type="taxonomic scope" value="Eukaryota"/>
</dbReference>
<accession>G4TEU7</accession>
<dbReference type="EMBL" id="CAFZ01000065">
    <property type="protein sequence ID" value="CCA69837.1"/>
    <property type="molecule type" value="Genomic_DNA"/>
</dbReference>
<sequence>MANRRTLNEQTHGSSRKGALSVSSVLSNSSSNPNLAPFEGLAPDEVSFIEAIISRDEFEECGRSASDDQFYYNLLLKLGMIRAENWHEKWRIVKEHFGYSSSSFVGSTIRQGGKYQPKDDEDDAFTLHSQAGSATNNTSPGYKALVTPKQPKATRTNYLDSQTESTQPSSSNTRGLSSILRESGHRRSSSATTKYEENAIEIDRPTHVKSKQAGVRSTAPRLSSTSSKPVSTRDDAETWRIIEMERDADLFRRESLMARCLDVWIKGLKWVEATSTQLDNARTEFLLRSILNIWRVKAEAAMKETKKASVMHRLRVLNSALFTWRRRAWEKRRQRWAKDMRGLMTVMQSKVQQRLLQQYLLYWRQAQTIRSTGRQYDAGLLRRSLITWCSRLRRLSDLSRDADKLKEINNAIVIEKALATWKRQTHFRIVTNLLRKRQSERIQRQYLQFWQQKT</sequence>
<keyword evidence="4" id="KW-1185">Reference proteome</keyword>
<feature type="domain" description="Sfi1 spindle body" evidence="2">
    <location>
        <begin position="238"/>
        <end position="335"/>
    </location>
</feature>
<dbReference type="HOGENOM" id="CLU_602848_0_0_1"/>
<evidence type="ECO:0000259" key="2">
    <source>
        <dbReference type="Pfam" id="PF08457"/>
    </source>
</evidence>
<feature type="region of interest" description="Disordered" evidence="1">
    <location>
        <begin position="130"/>
        <end position="231"/>
    </location>
</feature>
<organism evidence="3 4">
    <name type="scientific">Serendipita indica (strain DSM 11827)</name>
    <name type="common">Root endophyte fungus</name>
    <name type="synonym">Piriformospora indica</name>
    <dbReference type="NCBI Taxonomy" id="1109443"/>
    <lineage>
        <taxon>Eukaryota</taxon>
        <taxon>Fungi</taxon>
        <taxon>Dikarya</taxon>
        <taxon>Basidiomycota</taxon>
        <taxon>Agaricomycotina</taxon>
        <taxon>Agaricomycetes</taxon>
        <taxon>Sebacinales</taxon>
        <taxon>Serendipitaceae</taxon>
        <taxon>Serendipita</taxon>
    </lineage>
</organism>
<feature type="compositionally biased region" description="Polar residues" evidence="1">
    <location>
        <begin position="153"/>
        <end position="176"/>
    </location>
</feature>
<dbReference type="InterPro" id="IPR013665">
    <property type="entry name" value="Sfi1_dom"/>
</dbReference>
<evidence type="ECO:0000256" key="1">
    <source>
        <dbReference type="SAM" id="MobiDB-lite"/>
    </source>
</evidence>
<dbReference type="STRING" id="1109443.G4TEU7"/>
<feature type="region of interest" description="Disordered" evidence="1">
    <location>
        <begin position="1"/>
        <end position="25"/>
    </location>
</feature>
<evidence type="ECO:0000313" key="3">
    <source>
        <dbReference type="EMBL" id="CCA69837.1"/>
    </source>
</evidence>
<dbReference type="AlphaFoldDB" id="G4TEU7"/>
<dbReference type="InParanoid" id="G4TEU7"/>
<gene>
    <name evidence="3" type="ORF">PIIN_03777</name>
</gene>
<feature type="compositionally biased region" description="Basic and acidic residues" evidence="1">
    <location>
        <begin position="194"/>
        <end position="206"/>
    </location>
</feature>
<evidence type="ECO:0000313" key="4">
    <source>
        <dbReference type="Proteomes" id="UP000007148"/>
    </source>
</evidence>
<dbReference type="Pfam" id="PF08457">
    <property type="entry name" value="Sfi1"/>
    <property type="match status" value="1"/>
</dbReference>
<name>G4TEU7_SERID</name>
<proteinExistence type="predicted"/>
<reference evidence="3 4" key="1">
    <citation type="journal article" date="2011" name="PLoS Pathog.">
        <title>Endophytic Life Strategies Decoded by Genome and Transcriptome Analyses of the Mutualistic Root Symbiont Piriformospora indica.</title>
        <authorList>
            <person name="Zuccaro A."/>
            <person name="Lahrmann U."/>
            <person name="Guldener U."/>
            <person name="Langen G."/>
            <person name="Pfiffi S."/>
            <person name="Biedenkopf D."/>
            <person name="Wong P."/>
            <person name="Samans B."/>
            <person name="Grimm C."/>
            <person name="Basiewicz M."/>
            <person name="Murat C."/>
            <person name="Martin F."/>
            <person name="Kogel K.H."/>
        </authorList>
    </citation>
    <scope>NUCLEOTIDE SEQUENCE [LARGE SCALE GENOMIC DNA]</scope>
    <source>
        <strain evidence="3 4">DSM 11827</strain>
    </source>
</reference>
<dbReference type="Proteomes" id="UP000007148">
    <property type="component" value="Unassembled WGS sequence"/>
</dbReference>
<comment type="caution">
    <text evidence="3">The sequence shown here is derived from an EMBL/GenBank/DDBJ whole genome shotgun (WGS) entry which is preliminary data.</text>
</comment>